<dbReference type="InterPro" id="IPR000254">
    <property type="entry name" value="CBD"/>
</dbReference>
<dbReference type="InterPro" id="IPR035971">
    <property type="entry name" value="CBD_sf"/>
</dbReference>
<reference evidence="7 9" key="1">
    <citation type="submission" date="2018-09" db="EMBL/GenBank/DDBJ databases">
        <title>Genomic investigation of the strawberry pathogen Phytophthora fragariae indicates pathogenicity is determined by transcriptional variation in three key races.</title>
        <authorList>
            <person name="Adams T.M."/>
            <person name="Armitage A.D."/>
            <person name="Sobczyk M.K."/>
            <person name="Bates H.J."/>
            <person name="Dunwell J.M."/>
            <person name="Nellist C.F."/>
            <person name="Harrison R.J."/>
        </authorList>
    </citation>
    <scope>NUCLEOTIDE SEQUENCE [LARGE SCALE GENOMIC DNA]</scope>
    <source>
        <strain evidence="5 7">SCRP249</strain>
        <strain evidence="4 9">SCRP324</strain>
        <strain evidence="6 8">SCRP333</strain>
    </source>
</reference>
<evidence type="ECO:0000313" key="6">
    <source>
        <dbReference type="EMBL" id="KAE9347439.1"/>
    </source>
</evidence>
<dbReference type="Proteomes" id="UP000435112">
    <property type="component" value="Unassembled WGS sequence"/>
</dbReference>
<evidence type="ECO:0000313" key="7">
    <source>
        <dbReference type="Proteomes" id="UP000429607"/>
    </source>
</evidence>
<dbReference type="AlphaFoldDB" id="A0A6A3NAR9"/>
<dbReference type="SMART" id="SM00236">
    <property type="entry name" value="fCBD"/>
    <property type="match status" value="1"/>
</dbReference>
<evidence type="ECO:0000313" key="5">
    <source>
        <dbReference type="EMBL" id="KAE9041390.1"/>
    </source>
</evidence>
<dbReference type="Proteomes" id="UP000429607">
    <property type="component" value="Unassembled WGS sequence"/>
</dbReference>
<dbReference type="EMBL" id="QXFV01000315">
    <property type="protein sequence ID" value="KAE9041390.1"/>
    <property type="molecule type" value="Genomic_DNA"/>
</dbReference>
<dbReference type="Pfam" id="PF00734">
    <property type="entry name" value="CBM_1"/>
    <property type="match status" value="1"/>
</dbReference>
<feature type="signal peptide" evidence="2">
    <location>
        <begin position="1"/>
        <end position="25"/>
    </location>
</feature>
<feature type="domain" description="CBM1" evidence="3">
    <location>
        <begin position="166"/>
        <end position="202"/>
    </location>
</feature>
<protein>
    <recommendedName>
        <fullName evidence="3">CBM1 domain-containing protein</fullName>
    </recommendedName>
</protein>
<dbReference type="PROSITE" id="PS51164">
    <property type="entry name" value="CBM1_2"/>
    <property type="match status" value="1"/>
</dbReference>
<dbReference type="EMBL" id="QXFT01000317">
    <property type="protein sequence ID" value="KAE9347439.1"/>
    <property type="molecule type" value="Genomic_DNA"/>
</dbReference>
<evidence type="ECO:0000313" key="8">
    <source>
        <dbReference type="Proteomes" id="UP000434957"/>
    </source>
</evidence>
<dbReference type="Proteomes" id="UP000434957">
    <property type="component" value="Unassembled WGS sequence"/>
</dbReference>
<dbReference type="GO" id="GO:0005576">
    <property type="term" value="C:extracellular region"/>
    <property type="evidence" value="ECO:0007669"/>
    <property type="project" value="InterPro"/>
</dbReference>
<dbReference type="SUPFAM" id="SSF57180">
    <property type="entry name" value="Cellulose-binding domain"/>
    <property type="match status" value="1"/>
</dbReference>
<sequence length="205" mass="20888">MVKCSFIVGFAAFAVASSFGNFVRAEAVGSGSAVNDTAATVTLPSVNATSVSVAVDVANATTPAATDAPTVKPTPTPTPKATVANVTNTTAAPTPTVKAGPQPIAGQVTLVPGYGDCGGVGFNYTVYMPEDQATGGLTRLTCEAGYRCQDIDGSDIFTCAVWPSREPVPFYGQCGGGNYDGQRFCAPGAVCKYISPSFSQCLPTY</sequence>
<feature type="chain" id="PRO_5033522447" description="CBM1 domain-containing protein" evidence="2">
    <location>
        <begin position="26"/>
        <end position="205"/>
    </location>
</feature>
<dbReference type="GO" id="GO:0030248">
    <property type="term" value="F:cellulose binding"/>
    <property type="evidence" value="ECO:0007669"/>
    <property type="project" value="InterPro"/>
</dbReference>
<dbReference type="OrthoDB" id="118501at2759"/>
<evidence type="ECO:0000313" key="9">
    <source>
        <dbReference type="Proteomes" id="UP000435112"/>
    </source>
</evidence>
<dbReference type="EMBL" id="QXFU01000278">
    <property type="protein sequence ID" value="KAE9038031.1"/>
    <property type="molecule type" value="Genomic_DNA"/>
</dbReference>
<proteinExistence type="predicted"/>
<name>A0A6A3NAR9_9STRA</name>
<keyword evidence="8" id="KW-1185">Reference proteome</keyword>
<keyword evidence="1 2" id="KW-0732">Signal</keyword>
<evidence type="ECO:0000313" key="4">
    <source>
        <dbReference type="EMBL" id="KAE9038031.1"/>
    </source>
</evidence>
<comment type="caution">
    <text evidence="5">The sequence shown here is derived from an EMBL/GenBank/DDBJ whole genome shotgun (WGS) entry which is preliminary data.</text>
</comment>
<evidence type="ECO:0000259" key="3">
    <source>
        <dbReference type="PROSITE" id="PS51164"/>
    </source>
</evidence>
<evidence type="ECO:0000256" key="2">
    <source>
        <dbReference type="SAM" id="SignalP"/>
    </source>
</evidence>
<dbReference type="GO" id="GO:0005975">
    <property type="term" value="P:carbohydrate metabolic process"/>
    <property type="evidence" value="ECO:0007669"/>
    <property type="project" value="InterPro"/>
</dbReference>
<gene>
    <name evidence="5" type="ORF">PR001_g6636</name>
    <name evidence="4" type="ORF">PR002_g6241</name>
    <name evidence="6" type="ORF">PR003_g6933</name>
</gene>
<organism evidence="5 7">
    <name type="scientific">Phytophthora rubi</name>
    <dbReference type="NCBI Taxonomy" id="129364"/>
    <lineage>
        <taxon>Eukaryota</taxon>
        <taxon>Sar</taxon>
        <taxon>Stramenopiles</taxon>
        <taxon>Oomycota</taxon>
        <taxon>Peronosporomycetes</taxon>
        <taxon>Peronosporales</taxon>
        <taxon>Peronosporaceae</taxon>
        <taxon>Phytophthora</taxon>
    </lineage>
</organism>
<evidence type="ECO:0000256" key="1">
    <source>
        <dbReference type="ARBA" id="ARBA00022729"/>
    </source>
</evidence>
<accession>A0A6A3NAR9</accession>